<dbReference type="VEuPathDB" id="FungiDB:GMDG_06004"/>
<organism evidence="7">
    <name type="scientific">Pseudogymnoascus destructans</name>
    <dbReference type="NCBI Taxonomy" id="655981"/>
    <lineage>
        <taxon>Eukaryota</taxon>
        <taxon>Fungi</taxon>
        <taxon>Dikarya</taxon>
        <taxon>Ascomycota</taxon>
        <taxon>Pezizomycotina</taxon>
        <taxon>Leotiomycetes</taxon>
        <taxon>Thelebolales</taxon>
        <taxon>Thelebolaceae</taxon>
        <taxon>Pseudogymnoascus</taxon>
    </lineage>
</organism>
<dbReference type="Proteomes" id="UP000077154">
    <property type="component" value="Unassembled WGS sequence"/>
</dbReference>
<dbReference type="GO" id="GO:0000786">
    <property type="term" value="C:nucleosome"/>
    <property type="evidence" value="ECO:0007669"/>
    <property type="project" value="UniProtKB-KW"/>
</dbReference>
<comment type="similarity">
    <text evidence="2">Belongs to the histone H3 family.</text>
</comment>
<dbReference type="GeneID" id="36287887"/>
<dbReference type="GO" id="GO:0030527">
    <property type="term" value="F:structural constituent of chromatin"/>
    <property type="evidence" value="ECO:0007669"/>
    <property type="project" value="InterPro"/>
</dbReference>
<sequence>MDDEPYDDADPVTSSSDSETEDGIRAPHIGPKFLRSSQRQQQLLSPLATQPKAPRGPIPTLAPGQVLSQKVPKLSSMACQKQARATTARKALRKAPVGGKTGGKTVLKPKRRFKPGVVALRQIKQYQKTTEPLIPPSAVSALQEAAETTLVKEFEMTQLAAIHAKRVTIQQKDMKLVQLMRLHMTGYRFPG</sequence>
<evidence type="ECO:0000313" key="7">
    <source>
        <dbReference type="EMBL" id="OAF57253.1"/>
    </source>
</evidence>
<dbReference type="GO" id="GO:0046982">
    <property type="term" value="F:protein heterodimerization activity"/>
    <property type="evidence" value="ECO:0007669"/>
    <property type="project" value="InterPro"/>
</dbReference>
<evidence type="ECO:0000256" key="4">
    <source>
        <dbReference type="ARBA" id="ARBA00023269"/>
    </source>
</evidence>
<feature type="domain" description="Core Histone H2A/H2B/H3" evidence="6">
    <location>
        <begin position="120"/>
        <end position="177"/>
    </location>
</feature>
<evidence type="ECO:0000256" key="1">
    <source>
        <dbReference type="ARBA" id="ARBA00004286"/>
    </source>
</evidence>
<dbReference type="SUPFAM" id="SSF47113">
    <property type="entry name" value="Histone-fold"/>
    <property type="match status" value="1"/>
</dbReference>
<feature type="compositionally biased region" description="Acidic residues" evidence="5">
    <location>
        <begin position="1"/>
        <end position="10"/>
    </location>
</feature>
<feature type="region of interest" description="Disordered" evidence="5">
    <location>
        <begin position="1"/>
        <end position="63"/>
    </location>
</feature>
<dbReference type="SMART" id="SM00428">
    <property type="entry name" value="H3"/>
    <property type="match status" value="1"/>
</dbReference>
<dbReference type="GO" id="GO:0003677">
    <property type="term" value="F:DNA binding"/>
    <property type="evidence" value="ECO:0007669"/>
    <property type="project" value="InterPro"/>
</dbReference>
<keyword evidence="3" id="KW-0158">Chromosome</keyword>
<accession>A0A177A7Z8</accession>
<keyword evidence="4" id="KW-0544">Nucleosome core</keyword>
<proteinExistence type="inferred from homology"/>
<evidence type="ECO:0000256" key="3">
    <source>
        <dbReference type="ARBA" id="ARBA00022454"/>
    </source>
</evidence>
<dbReference type="InterPro" id="IPR007125">
    <property type="entry name" value="H2A/H2B/H3"/>
</dbReference>
<feature type="compositionally biased region" description="Low complexity" evidence="5">
    <location>
        <begin position="34"/>
        <end position="45"/>
    </location>
</feature>
<dbReference type="OrthoDB" id="842664at2759"/>
<reference evidence="7" key="1">
    <citation type="submission" date="2016-03" db="EMBL/GenBank/DDBJ databases">
        <title>Updated assembly of Pseudogymnoascus destructans, the fungus causing white-nose syndrome of bats.</title>
        <authorList>
            <person name="Palmer J.M."/>
            <person name="Drees K.P."/>
            <person name="Foster J.T."/>
            <person name="Lindner D.L."/>
        </authorList>
    </citation>
    <scope>NUCLEOTIDE SEQUENCE [LARGE SCALE GENOMIC DNA]</scope>
    <source>
        <strain evidence="7">20631-21</strain>
    </source>
</reference>
<dbReference type="RefSeq" id="XP_024322543.1">
    <property type="nucleotide sequence ID" value="XM_024468445.1"/>
</dbReference>
<dbReference type="InterPro" id="IPR009072">
    <property type="entry name" value="Histone-fold"/>
</dbReference>
<gene>
    <name evidence="7" type="ORF">VC83_04817</name>
</gene>
<keyword evidence="4" id="KW-0238">DNA-binding</keyword>
<comment type="subcellular location">
    <subcellularLocation>
        <location evidence="1">Chromosome</location>
    </subcellularLocation>
</comment>
<dbReference type="InterPro" id="IPR000164">
    <property type="entry name" value="Histone_H3/CENP-A"/>
</dbReference>
<dbReference type="Gene3D" id="1.10.20.10">
    <property type="entry name" value="Histone, subunit A"/>
    <property type="match status" value="2"/>
</dbReference>
<evidence type="ECO:0000259" key="6">
    <source>
        <dbReference type="Pfam" id="PF00125"/>
    </source>
</evidence>
<dbReference type="EMBL" id="KV441400">
    <property type="protein sequence ID" value="OAF57253.1"/>
    <property type="molecule type" value="Genomic_DNA"/>
</dbReference>
<dbReference type="PRINTS" id="PR00622">
    <property type="entry name" value="HISTONEH3"/>
</dbReference>
<dbReference type="eggNOG" id="KOG1745">
    <property type="taxonomic scope" value="Eukaryota"/>
</dbReference>
<dbReference type="AlphaFoldDB" id="A0A177A7Z8"/>
<name>A0A177A7Z8_9PEZI</name>
<evidence type="ECO:0000256" key="5">
    <source>
        <dbReference type="SAM" id="MobiDB-lite"/>
    </source>
</evidence>
<dbReference type="Pfam" id="PF00125">
    <property type="entry name" value="Histone"/>
    <property type="match status" value="1"/>
</dbReference>
<protein>
    <recommendedName>
        <fullName evidence="6">Core Histone H2A/H2B/H3 domain-containing protein</fullName>
    </recommendedName>
</protein>
<evidence type="ECO:0000256" key="2">
    <source>
        <dbReference type="ARBA" id="ARBA00010343"/>
    </source>
</evidence>
<dbReference type="PANTHER" id="PTHR11426">
    <property type="entry name" value="HISTONE H3"/>
    <property type="match status" value="1"/>
</dbReference>